<dbReference type="RefSeq" id="WP_096298055.1">
    <property type="nucleotide sequence ID" value="NZ_CP023406.1"/>
</dbReference>
<evidence type="ECO:0000313" key="4">
    <source>
        <dbReference type="Proteomes" id="UP000218968"/>
    </source>
</evidence>
<keyword evidence="1" id="KW-0732">Signal</keyword>
<dbReference type="PROSITE" id="PS51257">
    <property type="entry name" value="PROKAR_LIPOPROTEIN"/>
    <property type="match status" value="1"/>
</dbReference>
<evidence type="ECO:0000259" key="2">
    <source>
        <dbReference type="Pfam" id="PF12697"/>
    </source>
</evidence>
<dbReference type="AlphaFoldDB" id="A0A290XF16"/>
<dbReference type="InterPro" id="IPR000073">
    <property type="entry name" value="AB_hydrolase_1"/>
</dbReference>
<reference evidence="4" key="1">
    <citation type="submission" date="2017-09" db="EMBL/GenBank/DDBJ databases">
        <title>Luteimonas liuhanmingii sp.nov., isolated from the intestinal contents of Tibetan Plateau Pika in Yushu, Qinghai Province, China.</title>
        <authorList>
            <person name="Gui Z."/>
        </authorList>
    </citation>
    <scope>NUCLEOTIDE SEQUENCE [LARGE SCALE GENOMIC DNA]</scope>
    <source>
        <strain evidence="4">100111</strain>
    </source>
</reference>
<keyword evidence="3" id="KW-0378">Hydrolase</keyword>
<dbReference type="OrthoDB" id="1412847at2"/>
<accession>A0A290XF16</accession>
<dbReference type="SUPFAM" id="SSF53474">
    <property type="entry name" value="alpha/beta-Hydrolases"/>
    <property type="match status" value="1"/>
</dbReference>
<gene>
    <name evidence="3" type="ORF">CNR27_08885</name>
</gene>
<proteinExistence type="predicted"/>
<dbReference type="Pfam" id="PF12697">
    <property type="entry name" value="Abhydrolase_6"/>
    <property type="match status" value="1"/>
</dbReference>
<evidence type="ECO:0000313" key="3">
    <source>
        <dbReference type="EMBL" id="ATD67536.1"/>
    </source>
</evidence>
<dbReference type="Proteomes" id="UP000218968">
    <property type="component" value="Chromosome"/>
</dbReference>
<dbReference type="InterPro" id="IPR029058">
    <property type="entry name" value="AB_hydrolase_fold"/>
</dbReference>
<feature type="signal peptide" evidence="1">
    <location>
        <begin position="1"/>
        <end position="21"/>
    </location>
</feature>
<dbReference type="GO" id="GO:0052689">
    <property type="term" value="F:carboxylic ester hydrolase activity"/>
    <property type="evidence" value="ECO:0007669"/>
    <property type="project" value="TreeGrafter"/>
</dbReference>
<evidence type="ECO:0000256" key="1">
    <source>
        <dbReference type="SAM" id="SignalP"/>
    </source>
</evidence>
<dbReference type="EMBL" id="CP023406">
    <property type="protein sequence ID" value="ATD67536.1"/>
    <property type="molecule type" value="Genomic_DNA"/>
</dbReference>
<protein>
    <submittedName>
        <fullName evidence="3">Alpha/beta hydrolase</fullName>
    </submittedName>
</protein>
<dbReference type="KEGG" id="lum:CNR27_08885"/>
<dbReference type="PANTHER" id="PTHR43265:SF1">
    <property type="entry name" value="ESTERASE ESTD"/>
    <property type="match status" value="1"/>
</dbReference>
<feature type="chain" id="PRO_5012312946" evidence="1">
    <location>
        <begin position="22"/>
        <end position="469"/>
    </location>
</feature>
<dbReference type="Gene3D" id="3.40.50.1820">
    <property type="entry name" value="alpha/beta hydrolase"/>
    <property type="match status" value="1"/>
</dbReference>
<keyword evidence="4" id="KW-1185">Reference proteome</keyword>
<sequence>MPACRFLALAMAALLTVTACSREQPEAELSEALACQAGAWVTADGTVVSLLPVDDGLRWRLLDGRGGKFQVQDGAPDDALQSREGRRLAGPVVATASFAPCDEARMRIQLGDGPAEDATRLPLVQRETRFTSDGVGLQGRLVLPPGEATGPVPLAVLVHGSGRESGVDEYPLQHLLPAQGVAVFVYDKRGTGGSDGDYSQDFHLLAADAVAALAHARQLHPDGFSRVGFVGTSQGGWVGPLAASRSDADYVVALYGMAENALAEDREQVLNDLRAKGYGDDVLAKAREATDATALLMASGFTRGFDELQAVQERHGREPWFDAMQGEFTGQLTRIPAWTPRWLVRRIAARQDVGTSWDYEPMPVLQALVVPQLWVIAGDDMQAPNVETLRRLRALQAGGRPLDLAVFPGTDHGIYEYEQDGDDRIMLRNPDGYFRMIADWIKTPGLRGAYGSAILEPAPASDTTAAPPV</sequence>
<feature type="domain" description="AB hydrolase-1" evidence="2">
    <location>
        <begin position="156"/>
        <end position="416"/>
    </location>
</feature>
<dbReference type="PANTHER" id="PTHR43265">
    <property type="entry name" value="ESTERASE ESTD"/>
    <property type="match status" value="1"/>
</dbReference>
<organism evidence="3 4">
    <name type="scientific">Luteimonas chenhongjianii</name>
    <dbReference type="NCBI Taxonomy" id="2006110"/>
    <lineage>
        <taxon>Bacteria</taxon>
        <taxon>Pseudomonadati</taxon>
        <taxon>Pseudomonadota</taxon>
        <taxon>Gammaproteobacteria</taxon>
        <taxon>Lysobacterales</taxon>
        <taxon>Lysobacteraceae</taxon>
        <taxon>Luteimonas</taxon>
    </lineage>
</organism>
<name>A0A290XF16_9GAMM</name>
<dbReference type="InterPro" id="IPR053145">
    <property type="entry name" value="AB_hydrolase_Est10"/>
</dbReference>